<organism evidence="1 2">
    <name type="scientific">Dongia rigui</name>
    <dbReference type="NCBI Taxonomy" id="940149"/>
    <lineage>
        <taxon>Bacteria</taxon>
        <taxon>Pseudomonadati</taxon>
        <taxon>Pseudomonadota</taxon>
        <taxon>Alphaproteobacteria</taxon>
        <taxon>Rhodospirillales</taxon>
        <taxon>Dongiaceae</taxon>
        <taxon>Dongia</taxon>
    </lineage>
</organism>
<keyword evidence="2" id="KW-1185">Reference proteome</keyword>
<dbReference type="Pfam" id="PF14367">
    <property type="entry name" value="DUF4411"/>
    <property type="match status" value="1"/>
</dbReference>
<evidence type="ECO:0000313" key="1">
    <source>
        <dbReference type="EMBL" id="MDY0870368.1"/>
    </source>
</evidence>
<reference evidence="1 2" key="1">
    <citation type="journal article" date="2013" name="Antonie Van Leeuwenhoek">
        <title>Dongia rigui sp. nov., isolated from freshwater of a large wetland in Korea.</title>
        <authorList>
            <person name="Baik K.S."/>
            <person name="Hwang Y.M."/>
            <person name="Choi J.S."/>
            <person name="Kwon J."/>
            <person name="Seong C.N."/>
        </authorList>
    </citation>
    <scope>NUCLEOTIDE SEQUENCE [LARGE SCALE GENOMIC DNA]</scope>
    <source>
        <strain evidence="1 2">04SU4-P</strain>
    </source>
</reference>
<name>A0ABU5DSI9_9PROT</name>
<dbReference type="PIRSF" id="PIRSF008505">
    <property type="entry name" value="UCP008505"/>
    <property type="match status" value="1"/>
</dbReference>
<accession>A0ABU5DSI9</accession>
<gene>
    <name evidence="1" type="ORF">SMD31_00455</name>
</gene>
<dbReference type="InterPro" id="IPR016541">
    <property type="entry name" value="UCP008505"/>
</dbReference>
<dbReference type="EMBL" id="JAXCLX010000001">
    <property type="protein sequence ID" value="MDY0870368.1"/>
    <property type="molecule type" value="Genomic_DNA"/>
</dbReference>
<sequence length="155" mass="17454">MYVFDTSPFSTLFKNYYRSRFPSLWKLFDEMVIDGRIVSTREVGREIADGPIEAARLWAVGNQAVFTIPGADEGAFVGKIFAVPQFQQNIEQQKLLKGGKLADPFVVAKAAANGFTVVTVEKFKDNSAKIPNICQHFGVPCFDLERFMEEEGWTF</sequence>
<proteinExistence type="predicted"/>
<comment type="caution">
    <text evidence="1">The sequence shown here is derived from an EMBL/GenBank/DDBJ whole genome shotgun (WGS) entry which is preliminary data.</text>
</comment>
<dbReference type="Proteomes" id="UP001271769">
    <property type="component" value="Unassembled WGS sequence"/>
</dbReference>
<evidence type="ECO:0000313" key="2">
    <source>
        <dbReference type="Proteomes" id="UP001271769"/>
    </source>
</evidence>
<dbReference type="RefSeq" id="WP_320498559.1">
    <property type="nucleotide sequence ID" value="NZ_JAXCLX010000001.1"/>
</dbReference>
<dbReference type="CDD" id="cd18711">
    <property type="entry name" value="PIN_VapC-like_DUF411"/>
    <property type="match status" value="1"/>
</dbReference>
<protein>
    <submittedName>
        <fullName evidence="1">DUF4411 family protein</fullName>
    </submittedName>
</protein>